<dbReference type="InterPro" id="IPR014922">
    <property type="entry name" value="YdhG-like"/>
</dbReference>
<evidence type="ECO:0000313" key="3">
    <source>
        <dbReference type="Proteomes" id="UP000053354"/>
    </source>
</evidence>
<name>A0A1B1RZJ0_9BACL</name>
<dbReference type="STRING" id="1302659.I858_004850"/>
<dbReference type="RefSeq" id="WP_049694442.1">
    <property type="nucleotide sequence ID" value="NZ_CP016540.2"/>
</dbReference>
<evidence type="ECO:0000313" key="2">
    <source>
        <dbReference type="EMBL" id="ANU26361.1"/>
    </source>
</evidence>
<dbReference type="SUPFAM" id="SSF159888">
    <property type="entry name" value="YdhG-like"/>
    <property type="match status" value="1"/>
</dbReference>
<reference evidence="2" key="1">
    <citation type="submission" date="2016-10" db="EMBL/GenBank/DDBJ databases">
        <authorList>
            <person name="See-Too W.S."/>
        </authorList>
    </citation>
    <scope>NUCLEOTIDE SEQUENCE</scope>
    <source>
        <strain evidence="2">L10.15</strain>
    </source>
</reference>
<gene>
    <name evidence="2" type="ORF">I858_004850</name>
</gene>
<dbReference type="Proteomes" id="UP000053354">
    <property type="component" value="Chromosome"/>
</dbReference>
<sequence length="118" mass="13850">MHPVKDPQVDEFIEGLENPEQEIVSKLRNLVFEAYPEMDEGFKWSNPSYAKEGLVCYMQTAKGHVNFGFYRGAELRDESNLLEGDGHKMRHVRLNRTDEIRVDELKLLIWDAVELNRR</sequence>
<organism evidence="2 3">
    <name type="scientific">Planococcus versutus</name>
    <dbReference type="NCBI Taxonomy" id="1302659"/>
    <lineage>
        <taxon>Bacteria</taxon>
        <taxon>Bacillati</taxon>
        <taxon>Bacillota</taxon>
        <taxon>Bacilli</taxon>
        <taxon>Bacillales</taxon>
        <taxon>Caryophanaceae</taxon>
        <taxon>Planococcus</taxon>
    </lineage>
</organism>
<dbReference type="OrthoDB" id="9811812at2"/>
<dbReference type="EMBL" id="CP016540">
    <property type="protein sequence ID" value="ANU26361.1"/>
    <property type="molecule type" value="Genomic_DNA"/>
</dbReference>
<evidence type="ECO:0000259" key="1">
    <source>
        <dbReference type="Pfam" id="PF08818"/>
    </source>
</evidence>
<dbReference type="AlphaFoldDB" id="A0A1B1RZJ0"/>
<keyword evidence="3" id="KW-1185">Reference proteome</keyword>
<accession>A0A1B1RZJ0</accession>
<protein>
    <recommendedName>
        <fullName evidence="1">YdhG-like domain-containing protein</fullName>
    </recommendedName>
</protein>
<dbReference type="KEGG" id="pll:I858_004850"/>
<feature type="domain" description="YdhG-like" evidence="1">
    <location>
        <begin position="21"/>
        <end position="112"/>
    </location>
</feature>
<dbReference type="Gene3D" id="3.90.1150.200">
    <property type="match status" value="1"/>
</dbReference>
<dbReference type="Pfam" id="PF08818">
    <property type="entry name" value="DUF1801"/>
    <property type="match status" value="1"/>
</dbReference>
<proteinExistence type="predicted"/>